<dbReference type="InterPro" id="IPR036388">
    <property type="entry name" value="WH-like_DNA-bd_sf"/>
</dbReference>
<dbReference type="NCBIfam" id="NF002964">
    <property type="entry name" value="PRK03635.1"/>
    <property type="match status" value="1"/>
</dbReference>
<keyword evidence="4" id="KW-0804">Transcription</keyword>
<dbReference type="PROSITE" id="PS50931">
    <property type="entry name" value="HTH_LYSR"/>
    <property type="match status" value="1"/>
</dbReference>
<feature type="domain" description="HTH lysR-type" evidence="5">
    <location>
        <begin position="2"/>
        <end position="58"/>
    </location>
</feature>
<evidence type="ECO:0000256" key="3">
    <source>
        <dbReference type="ARBA" id="ARBA00023125"/>
    </source>
</evidence>
<dbReference type="Gene3D" id="3.40.190.290">
    <property type="match status" value="1"/>
</dbReference>
<dbReference type="Gene3D" id="1.10.10.10">
    <property type="entry name" value="Winged helix-like DNA-binding domain superfamily/Winged helix DNA-binding domain"/>
    <property type="match status" value="1"/>
</dbReference>
<dbReference type="PANTHER" id="PTHR30579:SF2">
    <property type="entry name" value="HTH-TYPE TRANSCRIPTIONAL REGULATOR ARGP"/>
    <property type="match status" value="1"/>
</dbReference>
<comment type="caution">
    <text evidence="6">The sequence shown here is derived from an EMBL/GenBank/DDBJ whole genome shotgun (WGS) entry which is preliminary data.</text>
</comment>
<dbReference type="InterPro" id="IPR050176">
    <property type="entry name" value="LTTR"/>
</dbReference>
<evidence type="ECO:0000256" key="1">
    <source>
        <dbReference type="ARBA" id="ARBA00009437"/>
    </source>
</evidence>
<dbReference type="Proteomes" id="UP001597413">
    <property type="component" value="Unassembled WGS sequence"/>
</dbReference>
<dbReference type="RefSeq" id="WP_377389542.1">
    <property type="nucleotide sequence ID" value="NZ_JBHUIX010000009.1"/>
</dbReference>
<keyword evidence="3" id="KW-0238">DNA-binding</keyword>
<dbReference type="SUPFAM" id="SSF53850">
    <property type="entry name" value="Periplasmic binding protein-like II"/>
    <property type="match status" value="1"/>
</dbReference>
<evidence type="ECO:0000313" key="7">
    <source>
        <dbReference type="Proteomes" id="UP001597413"/>
    </source>
</evidence>
<dbReference type="PANTHER" id="PTHR30579">
    <property type="entry name" value="TRANSCRIPTIONAL REGULATOR"/>
    <property type="match status" value="1"/>
</dbReference>
<dbReference type="NCBIfam" id="TIGR03298">
    <property type="entry name" value="argP"/>
    <property type="match status" value="1"/>
</dbReference>
<evidence type="ECO:0000256" key="4">
    <source>
        <dbReference type="ARBA" id="ARBA00023163"/>
    </source>
</evidence>
<dbReference type="Pfam" id="PF03466">
    <property type="entry name" value="LysR_substrate"/>
    <property type="match status" value="1"/>
</dbReference>
<evidence type="ECO:0000256" key="2">
    <source>
        <dbReference type="ARBA" id="ARBA00023015"/>
    </source>
</evidence>
<evidence type="ECO:0000313" key="6">
    <source>
        <dbReference type="EMBL" id="MFD2174245.1"/>
    </source>
</evidence>
<dbReference type="InterPro" id="IPR036390">
    <property type="entry name" value="WH_DNA-bd_sf"/>
</dbReference>
<dbReference type="InterPro" id="IPR000847">
    <property type="entry name" value="LysR_HTH_N"/>
</dbReference>
<dbReference type="Pfam" id="PF00126">
    <property type="entry name" value="HTH_1"/>
    <property type="match status" value="1"/>
</dbReference>
<dbReference type="SUPFAM" id="SSF46785">
    <property type="entry name" value="Winged helix' DNA-binding domain"/>
    <property type="match status" value="1"/>
</dbReference>
<dbReference type="InterPro" id="IPR005119">
    <property type="entry name" value="LysR_subst-bd"/>
</dbReference>
<reference evidence="7" key="1">
    <citation type="journal article" date="2019" name="Int. J. Syst. Evol. Microbiol.">
        <title>The Global Catalogue of Microorganisms (GCM) 10K type strain sequencing project: providing services to taxonomists for standard genome sequencing and annotation.</title>
        <authorList>
            <consortium name="The Broad Institute Genomics Platform"/>
            <consortium name="The Broad Institute Genome Sequencing Center for Infectious Disease"/>
            <person name="Wu L."/>
            <person name="Ma J."/>
        </authorList>
    </citation>
    <scope>NUCLEOTIDE SEQUENCE [LARGE SCALE GENOMIC DNA]</scope>
    <source>
        <strain evidence="7">CCUG 55131</strain>
    </source>
</reference>
<accession>A0ABW5A9H3</accession>
<organism evidence="6 7">
    <name type="scientific">Rhodobacter lacus</name>
    <dbReference type="NCBI Taxonomy" id="1641972"/>
    <lineage>
        <taxon>Bacteria</taxon>
        <taxon>Pseudomonadati</taxon>
        <taxon>Pseudomonadota</taxon>
        <taxon>Alphaproteobacteria</taxon>
        <taxon>Rhodobacterales</taxon>
        <taxon>Rhodobacter group</taxon>
        <taxon>Rhodobacter</taxon>
    </lineage>
</organism>
<gene>
    <name evidence="6" type="ORF">ACFSM0_09105</name>
</gene>
<sequence>MFDYPLLAALAAVLREGSFERAARGLGITPSAVSQRIRTLEERVGATLVVRSQPPVATEAGARLCAHLERVRLLESELAADLPGLGGPEAGPATLNVAVNADSLGSWFLPAVVRFAEATGALVHLTREDEEHTAQRLRRGEVLAALTTDPAPLPGCRTRPLGALRYAACASPAFLRRHFAQGVTPQALARAPVLQFDAHDGLQARWLRDAFTLPLTAPSHRVPSTQGFLEACAAGLGWALQPLPLATGLIESGALIALMPGQYLDVPLHWQHVRLGSPLLEALTKEVVAQARARLIALR</sequence>
<dbReference type="NCBIfam" id="NF009888">
    <property type="entry name" value="PRK13348.1"/>
    <property type="match status" value="1"/>
</dbReference>
<dbReference type="EMBL" id="JBHUIX010000009">
    <property type="protein sequence ID" value="MFD2174245.1"/>
    <property type="molecule type" value="Genomic_DNA"/>
</dbReference>
<comment type="similarity">
    <text evidence="1">Belongs to the LysR transcriptional regulatory family.</text>
</comment>
<name>A0ABW5A9H3_9RHOB</name>
<protein>
    <submittedName>
        <fullName evidence="6">LysR family transcriptional regulator ArgP</fullName>
    </submittedName>
</protein>
<keyword evidence="7" id="KW-1185">Reference proteome</keyword>
<dbReference type="InterPro" id="IPR017685">
    <property type="entry name" value="ArgP"/>
</dbReference>
<keyword evidence="2" id="KW-0805">Transcription regulation</keyword>
<proteinExistence type="inferred from homology"/>
<evidence type="ECO:0000259" key="5">
    <source>
        <dbReference type="PROSITE" id="PS50931"/>
    </source>
</evidence>